<feature type="compositionally biased region" description="Low complexity" evidence="3">
    <location>
        <begin position="110"/>
        <end position="124"/>
    </location>
</feature>
<dbReference type="PROSITE" id="PS50961">
    <property type="entry name" value="HTH_LA"/>
    <property type="match status" value="1"/>
</dbReference>
<accession>A0A4P1QU29</accession>
<dbReference type="EMBL" id="CM007377">
    <property type="protein sequence ID" value="OIV94859.1"/>
    <property type="molecule type" value="Genomic_DNA"/>
</dbReference>
<keyword evidence="1 2" id="KW-0694">RNA-binding</keyword>
<dbReference type="PANTHER" id="PTHR22792:SF132">
    <property type="entry name" value="LA-RELATED PROTEIN 1"/>
    <property type="match status" value="1"/>
</dbReference>
<evidence type="ECO:0000313" key="6">
    <source>
        <dbReference type="Proteomes" id="UP000188354"/>
    </source>
</evidence>
<dbReference type="AlphaFoldDB" id="A0A4P1QU29"/>
<feature type="region of interest" description="Disordered" evidence="3">
    <location>
        <begin position="1"/>
        <end position="310"/>
    </location>
</feature>
<dbReference type="Gene3D" id="1.10.10.10">
    <property type="entry name" value="Winged helix-like DNA-binding domain superfamily/Winged helix DNA-binding domain"/>
    <property type="match status" value="1"/>
</dbReference>
<dbReference type="PANTHER" id="PTHR22792">
    <property type="entry name" value="LUPUS LA PROTEIN-RELATED"/>
    <property type="match status" value="1"/>
</dbReference>
<proteinExistence type="predicted"/>
<feature type="compositionally biased region" description="Low complexity" evidence="3">
    <location>
        <begin position="169"/>
        <end position="180"/>
    </location>
</feature>
<evidence type="ECO:0000256" key="2">
    <source>
        <dbReference type="PROSITE-ProRule" id="PRU00332"/>
    </source>
</evidence>
<dbReference type="Pfam" id="PF05383">
    <property type="entry name" value="La"/>
    <property type="match status" value="1"/>
</dbReference>
<reference evidence="5 6" key="1">
    <citation type="journal article" date="2017" name="Plant Biotechnol. J.">
        <title>A comprehensive draft genome sequence for lupin (Lupinus angustifolius), an emerging health food: insights into plant-microbe interactions and legume evolution.</title>
        <authorList>
            <person name="Hane J.K."/>
            <person name="Ming Y."/>
            <person name="Kamphuis L.G."/>
            <person name="Nelson M.N."/>
            <person name="Garg G."/>
            <person name="Atkins C.A."/>
            <person name="Bayer P.E."/>
            <person name="Bravo A."/>
            <person name="Bringans S."/>
            <person name="Cannon S."/>
            <person name="Edwards D."/>
            <person name="Foley R."/>
            <person name="Gao L.L."/>
            <person name="Harrison M.J."/>
            <person name="Huang W."/>
            <person name="Hurgobin B."/>
            <person name="Li S."/>
            <person name="Liu C.W."/>
            <person name="McGrath A."/>
            <person name="Morahan G."/>
            <person name="Murray J."/>
            <person name="Weller J."/>
            <person name="Jian J."/>
            <person name="Singh K.B."/>
        </authorList>
    </citation>
    <scope>NUCLEOTIDE SEQUENCE [LARGE SCALE GENOMIC DNA]</scope>
    <source>
        <strain evidence="6">cv. Tanjil</strain>
        <tissue evidence="5">Whole plant</tissue>
    </source>
</reference>
<dbReference type="Gramene" id="OIV94859">
    <property type="protein sequence ID" value="OIV94859"/>
    <property type="gene ID" value="TanjilG_22056"/>
</dbReference>
<feature type="domain" description="HTH La-type RNA-binding" evidence="4">
    <location>
        <begin position="387"/>
        <end position="476"/>
    </location>
</feature>
<dbReference type="InterPro" id="IPR036390">
    <property type="entry name" value="WH_DNA-bd_sf"/>
</dbReference>
<feature type="compositionally biased region" description="Polar residues" evidence="3">
    <location>
        <begin position="263"/>
        <end position="283"/>
    </location>
</feature>
<dbReference type="GO" id="GO:0003723">
    <property type="term" value="F:RNA binding"/>
    <property type="evidence" value="ECO:0007669"/>
    <property type="project" value="UniProtKB-UniRule"/>
</dbReference>
<dbReference type="SUPFAM" id="SSF46785">
    <property type="entry name" value="Winged helix' DNA-binding domain"/>
    <property type="match status" value="1"/>
</dbReference>
<dbReference type="InterPro" id="IPR045180">
    <property type="entry name" value="La_dom_prot"/>
</dbReference>
<dbReference type="GO" id="GO:0005737">
    <property type="term" value="C:cytoplasm"/>
    <property type="evidence" value="ECO:0007669"/>
    <property type="project" value="UniProtKB-ARBA"/>
</dbReference>
<feature type="compositionally biased region" description="Low complexity" evidence="3">
    <location>
        <begin position="141"/>
        <end position="157"/>
    </location>
</feature>
<feature type="compositionally biased region" description="Low complexity" evidence="3">
    <location>
        <begin position="33"/>
        <end position="67"/>
    </location>
</feature>
<feature type="compositionally biased region" description="Polar residues" evidence="3">
    <location>
        <begin position="192"/>
        <end position="254"/>
    </location>
</feature>
<sequence>MTLTGNHSSDHHQSRRHVSPPWSQVVRAESDTAAASPSSPSAVDAIVEPSPSVVSPVDESSCSVESSDNNGGNDVGSVKRPAWNKSSSDDASSSVVKPPVMDAVSWPALSDSARSSAKQESSSKGFLDGSSNVLQFQGTGSMPSSSQRQVSDSASTSNMAQTRQKSSKHNSSNTSTNGGHPQQSAPHAPIVSHSSSPRNHTQRSGLASNDSASTSNMAQTRQKSFKHNSSNVSTSGGHPQQSAPHAAIGSNNSSPRDHIQRSGFASNDHPQQRNSFRNRNSGPHQRDDGAHYHSYGNRRHQDWNTHRNFNGRDTLMLPTAVPRIIRQPPPPNSAPFIHPPPVRPFGSPFRFNELAPLSTVVFVPGPPGPPDSLRVPFLSPMPPLFFTDPDLQLHAKIVNQIDYYFSNENLVKDTYLRQNMDSQGWVPIKLIAGFNQVMHLTDNIQLIRDSVRTSSVVEVQGDKIRTRNDWRKWILPPSVQLPNVTGSHTPGKLNHDMLAEQVSTNKGTYQVGIPGLDHSTSTVSSMTLVITSFSGISCSNTYSGMFANIGEFGFCLS</sequence>
<dbReference type="InterPro" id="IPR006630">
    <property type="entry name" value="La_HTH"/>
</dbReference>
<evidence type="ECO:0000313" key="5">
    <source>
        <dbReference type="EMBL" id="OIV94859.1"/>
    </source>
</evidence>
<keyword evidence="6" id="KW-1185">Reference proteome</keyword>
<dbReference type="CDD" id="cd07323">
    <property type="entry name" value="LAM"/>
    <property type="match status" value="1"/>
</dbReference>
<dbReference type="SMART" id="SM00715">
    <property type="entry name" value="LA"/>
    <property type="match status" value="1"/>
</dbReference>
<gene>
    <name evidence="5" type="ORF">TanjilG_22056</name>
</gene>
<feature type="compositionally biased region" description="Polar residues" evidence="3">
    <location>
        <begin position="129"/>
        <end position="140"/>
    </location>
</feature>
<organism evidence="5 6">
    <name type="scientific">Lupinus angustifolius</name>
    <name type="common">Narrow-leaved blue lupine</name>
    <dbReference type="NCBI Taxonomy" id="3871"/>
    <lineage>
        <taxon>Eukaryota</taxon>
        <taxon>Viridiplantae</taxon>
        <taxon>Streptophyta</taxon>
        <taxon>Embryophyta</taxon>
        <taxon>Tracheophyta</taxon>
        <taxon>Spermatophyta</taxon>
        <taxon>Magnoliopsida</taxon>
        <taxon>eudicotyledons</taxon>
        <taxon>Gunneridae</taxon>
        <taxon>Pentapetalae</taxon>
        <taxon>rosids</taxon>
        <taxon>fabids</taxon>
        <taxon>Fabales</taxon>
        <taxon>Fabaceae</taxon>
        <taxon>Papilionoideae</taxon>
        <taxon>50 kb inversion clade</taxon>
        <taxon>genistoids sensu lato</taxon>
        <taxon>core genistoids</taxon>
        <taxon>Genisteae</taxon>
        <taxon>Lupinus</taxon>
    </lineage>
</organism>
<dbReference type="STRING" id="3871.A0A4P1QU29"/>
<evidence type="ECO:0000256" key="3">
    <source>
        <dbReference type="SAM" id="MobiDB-lite"/>
    </source>
</evidence>
<evidence type="ECO:0000256" key="1">
    <source>
        <dbReference type="ARBA" id="ARBA00022884"/>
    </source>
</evidence>
<dbReference type="InterPro" id="IPR036388">
    <property type="entry name" value="WH-like_DNA-bd_sf"/>
</dbReference>
<evidence type="ECO:0000259" key="4">
    <source>
        <dbReference type="PROSITE" id="PS50961"/>
    </source>
</evidence>
<name>A0A4P1QU29_LUPAN</name>
<dbReference type="Proteomes" id="UP000188354">
    <property type="component" value="Chromosome LG17"/>
</dbReference>
<protein>
    <recommendedName>
        <fullName evidence="4">HTH La-type RNA-binding domain-containing protein</fullName>
    </recommendedName>
</protein>